<proteinExistence type="predicted"/>
<name>A0A431UI77_9BACI</name>
<gene>
    <name evidence="1" type="ORF">EKG35_16495</name>
</gene>
<keyword evidence="2" id="KW-1185">Reference proteome</keyword>
<dbReference type="RefSeq" id="WP_126295648.1">
    <property type="nucleotide sequence ID" value="NZ_CP155468.1"/>
</dbReference>
<dbReference type="OrthoDB" id="9805740at2"/>
<accession>A0A431UI77</accession>
<dbReference type="AlphaFoldDB" id="A0A431UI77"/>
<evidence type="ECO:0000313" key="2">
    <source>
        <dbReference type="Proteomes" id="UP000276349"/>
    </source>
</evidence>
<dbReference type="Proteomes" id="UP000276349">
    <property type="component" value="Unassembled WGS sequence"/>
</dbReference>
<organism evidence="1 2">
    <name type="scientific">Lysinibacillus telephonicus</name>
    <dbReference type="NCBI Taxonomy" id="1714840"/>
    <lineage>
        <taxon>Bacteria</taxon>
        <taxon>Bacillati</taxon>
        <taxon>Bacillota</taxon>
        <taxon>Bacilli</taxon>
        <taxon>Bacillales</taxon>
        <taxon>Bacillaceae</taxon>
        <taxon>Lysinibacillus</taxon>
    </lineage>
</organism>
<evidence type="ECO:0008006" key="3">
    <source>
        <dbReference type="Google" id="ProtNLM"/>
    </source>
</evidence>
<sequence>MRNAIKIDHNTVVTIDNAGCIGEKEFDIVNVSNSLTAYYTARVAILEQWCAGAHPTHIFLSNFTGDAAWSDYEKGIQQVFEEIGENLPPIKGSTESNFESMQSALSIMMIGKVAFEVSTNHLYHWFVVGKPLVGQEVVEQAQHVAKLHELYKLLKLGIAKQIWPVGSKGIAAECERIFEGKHFSCKLPLEKTSGPSTSVIVAVDKEQVHLFKEIMTVHYEAIHIKL</sequence>
<dbReference type="EMBL" id="RXNR01000063">
    <property type="protein sequence ID" value="RTQ89455.1"/>
    <property type="molecule type" value="Genomic_DNA"/>
</dbReference>
<reference evidence="1 2" key="1">
    <citation type="submission" date="2018-12" db="EMBL/GenBank/DDBJ databases">
        <authorList>
            <person name="Yu L."/>
        </authorList>
    </citation>
    <scope>NUCLEOTIDE SEQUENCE [LARGE SCALE GENOMIC DNA]</scope>
    <source>
        <strain evidence="1 2">S5H2222</strain>
    </source>
</reference>
<comment type="caution">
    <text evidence="1">The sequence shown here is derived from an EMBL/GenBank/DDBJ whole genome shotgun (WGS) entry which is preliminary data.</text>
</comment>
<evidence type="ECO:0000313" key="1">
    <source>
        <dbReference type="EMBL" id="RTQ89455.1"/>
    </source>
</evidence>
<protein>
    <recommendedName>
        <fullName evidence="3">Alpha-ribazole-5-phosphate synthase</fullName>
    </recommendedName>
</protein>